<protein>
    <recommendedName>
        <fullName evidence="4">Type II secretion system protein</fullName>
    </recommendedName>
</protein>
<name>A0A1F5Q8S5_9BACT</name>
<organism evidence="2 3">
    <name type="scientific">Candidatus Doudnabacteria bacterium RIFCSPLOWO2_02_FULL_48_13</name>
    <dbReference type="NCBI Taxonomy" id="1817845"/>
    <lineage>
        <taxon>Bacteria</taxon>
        <taxon>Candidatus Doudnaibacteriota</taxon>
    </lineage>
</organism>
<sequence length="208" mass="22849">MIQKYEKEKGQTLIETVVALFVLTTGLTAGLSLAIYSFSTTTEISRKIIATGLAREGIEVARRQRDSNWLAGTLSDCGGQFCYATWLTNPNNIAPAAGVGNEYRMIFDPAGVSGKWVLSAAGPATDFRLYLHSGTGYLHTASSNPSPYFRKITMVNVDSSNPYSATSPLVMARSTVWWWDRGCPEATDPAATHCKVITEEYLTNWKNY</sequence>
<feature type="transmembrane region" description="Helical" evidence="1">
    <location>
        <begin position="12"/>
        <end position="38"/>
    </location>
</feature>
<evidence type="ECO:0008006" key="4">
    <source>
        <dbReference type="Google" id="ProtNLM"/>
    </source>
</evidence>
<evidence type="ECO:0000313" key="2">
    <source>
        <dbReference type="EMBL" id="OGE98599.1"/>
    </source>
</evidence>
<comment type="caution">
    <text evidence="2">The sequence shown here is derived from an EMBL/GenBank/DDBJ whole genome shotgun (WGS) entry which is preliminary data.</text>
</comment>
<keyword evidence="1" id="KW-0812">Transmembrane</keyword>
<dbReference type="EMBL" id="MFFF01000029">
    <property type="protein sequence ID" value="OGE98599.1"/>
    <property type="molecule type" value="Genomic_DNA"/>
</dbReference>
<evidence type="ECO:0000313" key="3">
    <source>
        <dbReference type="Proteomes" id="UP000177235"/>
    </source>
</evidence>
<evidence type="ECO:0000256" key="1">
    <source>
        <dbReference type="SAM" id="Phobius"/>
    </source>
</evidence>
<keyword evidence="1" id="KW-1133">Transmembrane helix</keyword>
<dbReference type="AlphaFoldDB" id="A0A1F5Q8S5"/>
<keyword evidence="1" id="KW-0472">Membrane</keyword>
<dbReference type="Proteomes" id="UP000177235">
    <property type="component" value="Unassembled WGS sequence"/>
</dbReference>
<gene>
    <name evidence="2" type="ORF">A3J05_01295</name>
</gene>
<proteinExistence type="predicted"/>
<accession>A0A1F5Q8S5</accession>
<reference evidence="2 3" key="1">
    <citation type="journal article" date="2016" name="Nat. Commun.">
        <title>Thousands of microbial genomes shed light on interconnected biogeochemical processes in an aquifer system.</title>
        <authorList>
            <person name="Anantharaman K."/>
            <person name="Brown C.T."/>
            <person name="Hug L.A."/>
            <person name="Sharon I."/>
            <person name="Castelle C.J."/>
            <person name="Probst A.J."/>
            <person name="Thomas B.C."/>
            <person name="Singh A."/>
            <person name="Wilkins M.J."/>
            <person name="Karaoz U."/>
            <person name="Brodie E.L."/>
            <person name="Williams K.H."/>
            <person name="Hubbard S.S."/>
            <person name="Banfield J.F."/>
        </authorList>
    </citation>
    <scope>NUCLEOTIDE SEQUENCE [LARGE SCALE GENOMIC DNA]</scope>
</reference>